<comment type="similarity">
    <text evidence="3 10">Belongs to the FliL family.</text>
</comment>
<keyword evidence="12" id="KW-0966">Cell projection</keyword>
<evidence type="ECO:0000313" key="12">
    <source>
        <dbReference type="EMBL" id="KCZ87465.1"/>
    </source>
</evidence>
<dbReference type="GO" id="GO:0005886">
    <property type="term" value="C:plasma membrane"/>
    <property type="evidence" value="ECO:0007669"/>
    <property type="project" value="UniProtKB-SubCell"/>
</dbReference>
<accession>A0A059FA38</accession>
<sequence>MAKKGAAKAGEQAADGGDGTSKKKSGGGFVGLAILAVGAMTSSFATVYVLASDPPTGPACPAPEAGPAVEPIAQKDQAYVELQDILITIGSEPATRYLKMKVSIVTDNEGSAMVEKAEPVLIDAFTNYLRSVELSDFENPDFYAHMREQLSRRSELVLGGGVSQGVLITEFLLR</sequence>
<dbReference type="Proteomes" id="UP000024816">
    <property type="component" value="Unassembled WGS sequence"/>
</dbReference>
<dbReference type="GO" id="GO:0009425">
    <property type="term" value="C:bacterial-type flagellum basal body"/>
    <property type="evidence" value="ECO:0007669"/>
    <property type="project" value="InterPro"/>
</dbReference>
<evidence type="ECO:0000256" key="10">
    <source>
        <dbReference type="RuleBase" id="RU364125"/>
    </source>
</evidence>
<dbReference type="RefSeq" id="WP_035583003.1">
    <property type="nucleotide sequence ID" value="NZ_ARYJ01000008.1"/>
</dbReference>
<keyword evidence="7 10" id="KW-0283">Flagellar rotation</keyword>
<keyword evidence="8 10" id="KW-1133">Transmembrane helix</keyword>
<keyword evidence="13" id="KW-1185">Reference proteome</keyword>
<dbReference type="InterPro" id="IPR005503">
    <property type="entry name" value="FliL"/>
</dbReference>
<dbReference type="STRING" id="1280952.HJA_13035"/>
<dbReference type="OrthoDB" id="7619358at2"/>
<keyword evidence="5 10" id="KW-0145">Chemotaxis</keyword>
<keyword evidence="4" id="KW-1003">Cell membrane</keyword>
<reference evidence="12 13" key="1">
    <citation type="journal article" date="2014" name="Antonie Van Leeuwenhoek">
        <title>Hyphomonas beringensis sp. nov. and Hyphomonas chukchiensis sp. nov., isolated from surface seawater of the Bering Sea and Chukchi Sea.</title>
        <authorList>
            <person name="Li C."/>
            <person name="Lai Q."/>
            <person name="Li G."/>
            <person name="Dong C."/>
            <person name="Wang J."/>
            <person name="Liao Y."/>
            <person name="Shao Z."/>
        </authorList>
    </citation>
    <scope>NUCLEOTIDE SEQUENCE [LARGE SCALE GENOMIC DNA]</scope>
    <source>
        <strain evidence="12 13">VP2</strain>
    </source>
</reference>
<evidence type="ECO:0000256" key="8">
    <source>
        <dbReference type="ARBA" id="ARBA00022989"/>
    </source>
</evidence>
<gene>
    <name evidence="12" type="ORF">HJA_13035</name>
</gene>
<keyword evidence="12" id="KW-0969">Cilium</keyword>
<evidence type="ECO:0000256" key="11">
    <source>
        <dbReference type="SAM" id="MobiDB-lite"/>
    </source>
</evidence>
<protein>
    <recommendedName>
        <fullName evidence="10">Flagellar protein FliL</fullName>
    </recommendedName>
</protein>
<evidence type="ECO:0000256" key="3">
    <source>
        <dbReference type="ARBA" id="ARBA00008281"/>
    </source>
</evidence>
<dbReference type="EMBL" id="ARYJ01000008">
    <property type="protein sequence ID" value="KCZ87465.1"/>
    <property type="molecule type" value="Genomic_DNA"/>
</dbReference>
<keyword evidence="6 10" id="KW-0812">Transmembrane</keyword>
<evidence type="ECO:0000256" key="7">
    <source>
        <dbReference type="ARBA" id="ARBA00022779"/>
    </source>
</evidence>
<dbReference type="GO" id="GO:0006935">
    <property type="term" value="P:chemotaxis"/>
    <property type="evidence" value="ECO:0007669"/>
    <property type="project" value="UniProtKB-KW"/>
</dbReference>
<keyword evidence="10" id="KW-0997">Cell inner membrane</keyword>
<evidence type="ECO:0000313" key="13">
    <source>
        <dbReference type="Proteomes" id="UP000024816"/>
    </source>
</evidence>
<evidence type="ECO:0000256" key="1">
    <source>
        <dbReference type="ARBA" id="ARBA00002254"/>
    </source>
</evidence>
<feature type="region of interest" description="Disordered" evidence="11">
    <location>
        <begin position="1"/>
        <end position="23"/>
    </location>
</feature>
<evidence type="ECO:0000256" key="5">
    <source>
        <dbReference type="ARBA" id="ARBA00022500"/>
    </source>
</evidence>
<evidence type="ECO:0000256" key="6">
    <source>
        <dbReference type="ARBA" id="ARBA00022692"/>
    </source>
</evidence>
<keyword evidence="12" id="KW-0282">Flagellum</keyword>
<evidence type="ECO:0000256" key="9">
    <source>
        <dbReference type="ARBA" id="ARBA00023136"/>
    </source>
</evidence>
<comment type="subcellular location">
    <subcellularLocation>
        <location evidence="10">Cell inner membrane</location>
    </subcellularLocation>
    <subcellularLocation>
        <location evidence="2">Cell membrane</location>
        <topology evidence="2">Single-pass membrane protein</topology>
    </subcellularLocation>
</comment>
<dbReference type="PATRIC" id="fig|1280952.3.peg.2607"/>
<organism evidence="12 13">
    <name type="scientific">Hyphomonas jannaschiana VP2</name>
    <dbReference type="NCBI Taxonomy" id="1280952"/>
    <lineage>
        <taxon>Bacteria</taxon>
        <taxon>Pseudomonadati</taxon>
        <taxon>Pseudomonadota</taxon>
        <taxon>Alphaproteobacteria</taxon>
        <taxon>Hyphomonadales</taxon>
        <taxon>Hyphomonadaceae</taxon>
        <taxon>Hyphomonas</taxon>
    </lineage>
</organism>
<dbReference type="GO" id="GO:0071973">
    <property type="term" value="P:bacterial-type flagellum-dependent cell motility"/>
    <property type="evidence" value="ECO:0007669"/>
    <property type="project" value="InterPro"/>
</dbReference>
<dbReference type="Pfam" id="PF03748">
    <property type="entry name" value="FliL"/>
    <property type="match status" value="1"/>
</dbReference>
<feature type="transmembrane region" description="Helical" evidence="10">
    <location>
        <begin position="29"/>
        <end position="51"/>
    </location>
</feature>
<comment type="caution">
    <text evidence="12">The sequence shown here is derived from an EMBL/GenBank/DDBJ whole genome shotgun (WGS) entry which is preliminary data.</text>
</comment>
<evidence type="ECO:0000256" key="2">
    <source>
        <dbReference type="ARBA" id="ARBA00004162"/>
    </source>
</evidence>
<dbReference type="eggNOG" id="COG1580">
    <property type="taxonomic scope" value="Bacteria"/>
</dbReference>
<keyword evidence="9 10" id="KW-0472">Membrane</keyword>
<evidence type="ECO:0000256" key="4">
    <source>
        <dbReference type="ARBA" id="ARBA00022475"/>
    </source>
</evidence>
<name>A0A059FA38_9PROT</name>
<proteinExistence type="inferred from homology"/>
<dbReference type="AlphaFoldDB" id="A0A059FA38"/>
<comment type="function">
    <text evidence="1 10">Controls the rotational direction of flagella during chemotaxis.</text>
</comment>